<dbReference type="KEGG" id="fas:105263466"/>
<dbReference type="PANTHER" id="PTHR46908:SF8">
    <property type="entry name" value="C-TYPE LECTIN DOMAIN-CONTAINING PROTEIN"/>
    <property type="match status" value="1"/>
</dbReference>
<dbReference type="PROSITE" id="PS01180">
    <property type="entry name" value="CUB"/>
    <property type="match status" value="1"/>
</dbReference>
<keyword evidence="1" id="KW-1015">Disulfide bond</keyword>
<dbReference type="Gene3D" id="2.60.120.740">
    <property type="match status" value="1"/>
</dbReference>
<evidence type="ECO:0000256" key="2">
    <source>
        <dbReference type="PROSITE-ProRule" id="PRU00059"/>
    </source>
</evidence>
<proteinExistence type="predicted"/>
<dbReference type="CDD" id="cd00041">
    <property type="entry name" value="CUB"/>
    <property type="match status" value="1"/>
</dbReference>
<feature type="domain" description="CUB" evidence="4">
    <location>
        <begin position="173"/>
        <end position="287"/>
    </location>
</feature>
<organism evidence="5 6">
    <name type="scientific">Fopius arisanus</name>
    <dbReference type="NCBI Taxonomy" id="64838"/>
    <lineage>
        <taxon>Eukaryota</taxon>
        <taxon>Metazoa</taxon>
        <taxon>Ecdysozoa</taxon>
        <taxon>Arthropoda</taxon>
        <taxon>Hexapoda</taxon>
        <taxon>Insecta</taxon>
        <taxon>Pterygota</taxon>
        <taxon>Neoptera</taxon>
        <taxon>Endopterygota</taxon>
        <taxon>Hymenoptera</taxon>
        <taxon>Apocrita</taxon>
        <taxon>Ichneumonoidea</taxon>
        <taxon>Braconidae</taxon>
        <taxon>Opiinae</taxon>
        <taxon>Fopius</taxon>
    </lineage>
</organism>
<dbReference type="InterPro" id="IPR000859">
    <property type="entry name" value="CUB_dom"/>
</dbReference>
<dbReference type="Proteomes" id="UP000694866">
    <property type="component" value="Unplaced"/>
</dbReference>
<dbReference type="SMART" id="SM00042">
    <property type="entry name" value="CUB"/>
    <property type="match status" value="1"/>
</dbReference>
<evidence type="ECO:0000256" key="3">
    <source>
        <dbReference type="SAM" id="Phobius"/>
    </source>
</evidence>
<keyword evidence="3" id="KW-0472">Membrane</keyword>
<keyword evidence="5" id="KW-1185">Reference proteome</keyword>
<evidence type="ECO:0000256" key="1">
    <source>
        <dbReference type="ARBA" id="ARBA00023157"/>
    </source>
</evidence>
<sequence>MQSSRWLIGISLVLGILISINMTTGTQRISAVKLTGGYMEIVEEDVCSGALLRLTCRSLRAFIFVLQAEFHRKSTKTCGSSVRAEKRAAQWYNYNSGIRKTITIELRGNYLKDEDDESGPVVDLRKSFNRKCSGQHHCRFTVAEDHPGGAHWPTADLRLKYACIPEGAVKRYCNTEVRINRGEAGYIKSPGYPLYYPGEYACGWAFKTAPGQRVVLQFHDFNIRSPEADGNCEDLIRIQDSGQTIFESCGTRIGTRIVSNSNQLTLKLISSSRVYPARGFLLKYEAVGCPETHAPDGSFVANDTSETRTFQCRTGNIFPDTRMPTKTVKCQQGAWNETIEHLPNCVATSATILKAESENTRLSSLSGDNTLGQGVRIGRGESADSNFNMDPAAPAMIKQSDYVIDVLLPTILMALLFVGNAVIVYLIFQYRKRKIPLTAEREEMRELADVPQV</sequence>
<dbReference type="SUPFAM" id="SSF49854">
    <property type="entry name" value="Spermadhesin, CUB domain"/>
    <property type="match status" value="1"/>
</dbReference>
<dbReference type="RefSeq" id="XP_011297998.1">
    <property type="nucleotide sequence ID" value="XM_011299696.1"/>
</dbReference>
<dbReference type="OrthoDB" id="6431754at2759"/>
<evidence type="ECO:0000313" key="6">
    <source>
        <dbReference type="RefSeq" id="XP_011297998.1"/>
    </source>
</evidence>
<dbReference type="InterPro" id="IPR043159">
    <property type="entry name" value="Lectin_gal-bd_sf"/>
</dbReference>
<dbReference type="Pfam" id="PF00431">
    <property type="entry name" value="CUB"/>
    <property type="match status" value="1"/>
</dbReference>
<comment type="caution">
    <text evidence="2">Lacks conserved residue(s) required for the propagation of feature annotation.</text>
</comment>
<dbReference type="PANTHER" id="PTHR46908">
    <property type="entry name" value="CUBILIN-LIKE PROTEIN"/>
    <property type="match status" value="1"/>
</dbReference>
<evidence type="ECO:0000313" key="5">
    <source>
        <dbReference type="Proteomes" id="UP000694866"/>
    </source>
</evidence>
<name>A0A9R1TVM3_9HYME</name>
<keyword evidence="3" id="KW-1133">Transmembrane helix</keyword>
<dbReference type="AlphaFoldDB" id="A0A9R1TVM3"/>
<gene>
    <name evidence="6" type="primary">LOC105263466</name>
</gene>
<dbReference type="GeneID" id="105263466"/>
<keyword evidence="3" id="KW-0812">Transmembrane</keyword>
<feature type="transmembrane region" description="Helical" evidence="3">
    <location>
        <begin position="406"/>
        <end position="428"/>
    </location>
</feature>
<accession>A0A9R1TVM3</accession>
<evidence type="ECO:0000259" key="4">
    <source>
        <dbReference type="PROSITE" id="PS01180"/>
    </source>
</evidence>
<reference evidence="6" key="1">
    <citation type="submission" date="2025-08" db="UniProtKB">
        <authorList>
            <consortium name="RefSeq"/>
        </authorList>
    </citation>
    <scope>IDENTIFICATION</scope>
    <source>
        <strain evidence="6">USDA-PBARC FA_bdor</strain>
        <tissue evidence="6">Whole organism</tissue>
    </source>
</reference>
<protein>
    <submittedName>
        <fullName evidence="6">Cubilin</fullName>
    </submittedName>
</protein>
<dbReference type="Gene3D" id="2.60.120.290">
    <property type="entry name" value="Spermadhesin, CUB domain"/>
    <property type="match status" value="1"/>
</dbReference>
<dbReference type="InterPro" id="IPR035914">
    <property type="entry name" value="Sperma_CUB_dom_sf"/>
</dbReference>
<dbReference type="InterPro" id="IPR052129">
    <property type="entry name" value="Spermadhesin-Link_domain"/>
</dbReference>